<feature type="domain" description="SusD-like N-terminal" evidence="7">
    <location>
        <begin position="102"/>
        <end position="247"/>
    </location>
</feature>
<dbReference type="EMBL" id="QSCR01000020">
    <property type="protein sequence ID" value="RGY16274.1"/>
    <property type="molecule type" value="Genomic_DNA"/>
</dbReference>
<comment type="similarity">
    <text evidence="2">Belongs to the SusD family.</text>
</comment>
<keyword evidence="5" id="KW-0998">Cell outer membrane</keyword>
<evidence type="ECO:0000313" key="9">
    <source>
        <dbReference type="Proteomes" id="UP000286063"/>
    </source>
</evidence>
<dbReference type="AlphaFoldDB" id="A0A413ILV1"/>
<dbReference type="Pfam" id="PF14322">
    <property type="entry name" value="SusD-like_3"/>
    <property type="match status" value="1"/>
</dbReference>
<comment type="caution">
    <text evidence="8">The sequence shown here is derived from an EMBL/GenBank/DDBJ whole genome shotgun (WGS) entry which is preliminary data.</text>
</comment>
<dbReference type="PROSITE" id="PS51257">
    <property type="entry name" value="PROKAR_LIPOPROTEIN"/>
    <property type="match status" value="1"/>
</dbReference>
<feature type="domain" description="RagB/SusD" evidence="6">
    <location>
        <begin position="352"/>
        <end position="451"/>
    </location>
</feature>
<name>A0A413ILV1_9BACT</name>
<dbReference type="GO" id="GO:0009279">
    <property type="term" value="C:cell outer membrane"/>
    <property type="evidence" value="ECO:0007669"/>
    <property type="project" value="UniProtKB-SubCell"/>
</dbReference>
<dbReference type="InterPro" id="IPR033985">
    <property type="entry name" value="SusD-like_N"/>
</dbReference>
<accession>A0A413ILV1</accession>
<keyword evidence="4" id="KW-0472">Membrane</keyword>
<dbReference type="OrthoDB" id="649940at2"/>
<evidence type="ECO:0000256" key="4">
    <source>
        <dbReference type="ARBA" id="ARBA00023136"/>
    </source>
</evidence>
<organism evidence="8 9">
    <name type="scientific">Butyricimonas virosa</name>
    <dbReference type="NCBI Taxonomy" id="544645"/>
    <lineage>
        <taxon>Bacteria</taxon>
        <taxon>Pseudomonadati</taxon>
        <taxon>Bacteroidota</taxon>
        <taxon>Bacteroidia</taxon>
        <taxon>Bacteroidales</taxon>
        <taxon>Odoribacteraceae</taxon>
        <taxon>Butyricimonas</taxon>
    </lineage>
</organism>
<evidence type="ECO:0000256" key="1">
    <source>
        <dbReference type="ARBA" id="ARBA00004442"/>
    </source>
</evidence>
<dbReference type="RefSeq" id="WP_117722607.1">
    <property type="nucleotide sequence ID" value="NZ_CAUGOG010000016.1"/>
</dbReference>
<evidence type="ECO:0000256" key="5">
    <source>
        <dbReference type="ARBA" id="ARBA00023237"/>
    </source>
</evidence>
<dbReference type="Proteomes" id="UP000286063">
    <property type="component" value="Unassembled WGS sequence"/>
</dbReference>
<dbReference type="InterPro" id="IPR012944">
    <property type="entry name" value="SusD_RagB_dom"/>
</dbReference>
<comment type="subcellular location">
    <subcellularLocation>
        <location evidence="1">Cell outer membrane</location>
    </subcellularLocation>
</comment>
<reference evidence="8 9" key="1">
    <citation type="submission" date="2018-08" db="EMBL/GenBank/DDBJ databases">
        <title>A genome reference for cultivated species of the human gut microbiota.</title>
        <authorList>
            <person name="Zou Y."/>
            <person name="Xue W."/>
            <person name="Luo G."/>
        </authorList>
    </citation>
    <scope>NUCLEOTIDE SEQUENCE [LARGE SCALE GENOMIC DNA]</scope>
    <source>
        <strain evidence="8 9">OF02-7</strain>
    </source>
</reference>
<dbReference type="Pfam" id="PF07980">
    <property type="entry name" value="SusD_RagB"/>
    <property type="match status" value="1"/>
</dbReference>
<proteinExistence type="inferred from homology"/>
<dbReference type="SUPFAM" id="SSF48452">
    <property type="entry name" value="TPR-like"/>
    <property type="match status" value="1"/>
</dbReference>
<evidence type="ECO:0000259" key="6">
    <source>
        <dbReference type="Pfam" id="PF07980"/>
    </source>
</evidence>
<evidence type="ECO:0000259" key="7">
    <source>
        <dbReference type="Pfam" id="PF14322"/>
    </source>
</evidence>
<protein>
    <submittedName>
        <fullName evidence="8">RagB/SusD family nutrient uptake outer membrane protein</fullName>
    </submittedName>
</protein>
<gene>
    <name evidence="8" type="ORF">DXA50_11660</name>
</gene>
<dbReference type="InterPro" id="IPR011990">
    <property type="entry name" value="TPR-like_helical_dom_sf"/>
</dbReference>
<evidence type="ECO:0000313" key="8">
    <source>
        <dbReference type="EMBL" id="RGY16274.1"/>
    </source>
</evidence>
<sequence>MKKLRYIISNGLLIILMSLCSCESWINVTPSDRLSEDMLFKDREGFVKALNGVYIELNTTQLYGLDLTAGALDAMGQYYTNFSSSRHAFHQYIKLIFTGTNEKTLFDNMWKKCYLVIANCNTIIEKCGKKNDNLPEPYFSMIKGEALALRGMLHFDMLRLFGPIPSELSKESIPYQTTSKQQMSSLLPGTEALELVIKDLKDALDLLKMSDPYLVENKNVYDDTDVNLRQFRMNYYAVKALLARVYLWGGDRTLAYATAIEILKAVRDSGTELFPFVTNAAATSSSTPDRVFSTEVLFGCYNSSRGTIHETLFAPTLETAKILTFAGTLNSGRVEELYDDKNDYRYKIWATYNNNGNSVLYHRKYEDFEDNSGTRTYRYMVPLIRLSEVYLIAAECCDDLDEAVGYLNTLRNARNCFSVYPTVDGLKNYIASEYRKEMLGEGQMFFFYKRKEIVNIPNGTQASGTMNVELNKYVVPLPDSETSQRTNTDTSK</sequence>
<keyword evidence="3" id="KW-0732">Signal</keyword>
<evidence type="ECO:0000256" key="3">
    <source>
        <dbReference type="ARBA" id="ARBA00022729"/>
    </source>
</evidence>
<evidence type="ECO:0000256" key="2">
    <source>
        <dbReference type="ARBA" id="ARBA00006275"/>
    </source>
</evidence>
<dbReference type="Gene3D" id="1.25.40.390">
    <property type="match status" value="1"/>
</dbReference>